<evidence type="ECO:0000313" key="2">
    <source>
        <dbReference type="EMBL" id="AWY06087.2"/>
    </source>
</evidence>
<dbReference type="KEGG" id="vg:54993497"/>
<feature type="region of interest" description="Disordered" evidence="1">
    <location>
        <begin position="1"/>
        <end position="29"/>
    </location>
</feature>
<sequence length="117" mass="13038">MGELSTQYQAVHERLRRSRGRAADHPCSAPDCERSATRWAWQRTGPSVTGDHYGKTLTWGLDLDTYSPMCAPHAAQLDHGGTLTHCPRGHDRQALGVNADGLCRGCDREKARERRAR</sequence>
<evidence type="ECO:0000313" key="3">
    <source>
        <dbReference type="Proteomes" id="UP000251296"/>
    </source>
</evidence>
<evidence type="ECO:0000256" key="1">
    <source>
        <dbReference type="SAM" id="MobiDB-lite"/>
    </source>
</evidence>
<name>A0A2Z4Q7M0_9CAUD</name>
<keyword evidence="3" id="KW-1185">Reference proteome</keyword>
<gene>
    <name evidence="2" type="primary">81</name>
    <name evidence="2" type="ORF">SEA_ROBSFEET_81</name>
</gene>
<dbReference type="EMBL" id="MH271312">
    <property type="protein sequence ID" value="AWY06087.2"/>
    <property type="molecule type" value="Genomic_DNA"/>
</dbReference>
<reference evidence="2 3" key="1">
    <citation type="submission" date="2018-04" db="EMBL/GenBank/DDBJ databases">
        <authorList>
            <person name="Harrington T."/>
            <person name="Washburn E."/>
            <person name="Bricker J."/>
            <person name="McKinney A."/>
            <person name="Betsko A.J."/>
            <person name="Garlena R.A."/>
            <person name="Russell D.A."/>
            <person name="Pope W.A."/>
            <person name="Jacobs-Sera D."/>
            <person name="Hatfull G.F."/>
        </authorList>
    </citation>
    <scope>NUCLEOTIDE SEQUENCE [LARGE SCALE GENOMIC DNA]</scope>
</reference>
<dbReference type="RefSeq" id="YP_009802945.1">
    <property type="nucleotide sequence ID" value="NC_047989.1"/>
</dbReference>
<protein>
    <submittedName>
        <fullName evidence="2">Uncharacterized protein</fullName>
    </submittedName>
</protein>
<dbReference type="Proteomes" id="UP000251296">
    <property type="component" value="Segment"/>
</dbReference>
<organism evidence="2 3">
    <name type="scientific">Microbacterium phage RobsFeet</name>
    <dbReference type="NCBI Taxonomy" id="2201442"/>
    <lineage>
        <taxon>Viruses</taxon>
        <taxon>Duplodnaviria</taxon>
        <taxon>Heunggongvirae</taxon>
        <taxon>Uroviricota</taxon>
        <taxon>Caudoviricetes</taxon>
        <taxon>Hodgkinviridae</taxon>
        <taxon>Metamorphoovirus</taxon>
        <taxon>Metamorphoovirus robsfeet</taxon>
    </lineage>
</organism>
<dbReference type="GeneID" id="54993497"/>
<proteinExistence type="predicted"/>
<accession>A0A2Z4Q7M0</accession>